<dbReference type="InterPro" id="IPR004821">
    <property type="entry name" value="Cyt_trans-like"/>
</dbReference>
<evidence type="ECO:0000256" key="6">
    <source>
        <dbReference type="ARBA" id="ARBA00022695"/>
    </source>
</evidence>
<reference evidence="13 14" key="1">
    <citation type="submission" date="2016-10" db="EMBL/GenBank/DDBJ databases">
        <authorList>
            <person name="de Groot N.N."/>
        </authorList>
    </citation>
    <scope>NUCLEOTIDE SEQUENCE [LARGE SCALE GENOMIC DNA]</scope>
    <source>
        <strain evidence="13 14">DSM 6793</strain>
    </source>
</reference>
<comment type="pathway">
    <text evidence="2 11">Cofactor biosynthesis; NAD(+) biosynthesis; deamido-NAD(+) from nicotinate D-ribonucleotide: step 1/1.</text>
</comment>
<dbReference type="Pfam" id="PF01467">
    <property type="entry name" value="CTP_transf_like"/>
    <property type="match status" value="1"/>
</dbReference>
<comment type="function">
    <text evidence="1 11">Catalyzes the reversible adenylation of nicotinate mononucleotide (NaMN) to nicotinic acid adenine dinucleotide (NaAD).</text>
</comment>
<evidence type="ECO:0000256" key="11">
    <source>
        <dbReference type="HAMAP-Rule" id="MF_00244"/>
    </source>
</evidence>
<dbReference type="PANTHER" id="PTHR39321:SF3">
    <property type="entry name" value="PHOSPHOPANTETHEINE ADENYLYLTRANSFERASE"/>
    <property type="match status" value="1"/>
</dbReference>
<evidence type="ECO:0000256" key="9">
    <source>
        <dbReference type="ARBA" id="ARBA00023027"/>
    </source>
</evidence>
<accession>A0A1I1HZF5</accession>
<dbReference type="OrthoDB" id="5295945at2"/>
<dbReference type="GO" id="GO:0009435">
    <property type="term" value="P:NAD+ biosynthetic process"/>
    <property type="evidence" value="ECO:0007669"/>
    <property type="project" value="UniProtKB-UniRule"/>
</dbReference>
<dbReference type="STRING" id="927664.SAMN05421780_10474"/>
<evidence type="ECO:0000256" key="3">
    <source>
        <dbReference type="ARBA" id="ARBA00009014"/>
    </source>
</evidence>
<dbReference type="EC" id="2.7.7.18" evidence="11"/>
<evidence type="ECO:0000256" key="7">
    <source>
        <dbReference type="ARBA" id="ARBA00022741"/>
    </source>
</evidence>
<dbReference type="NCBIfam" id="NF000840">
    <property type="entry name" value="PRK00071.1-3"/>
    <property type="match status" value="1"/>
</dbReference>
<proteinExistence type="inferred from homology"/>
<keyword evidence="5 11" id="KW-0808">Transferase</keyword>
<keyword evidence="7 11" id="KW-0547">Nucleotide-binding</keyword>
<evidence type="ECO:0000313" key="14">
    <source>
        <dbReference type="Proteomes" id="UP000199514"/>
    </source>
</evidence>
<comment type="similarity">
    <text evidence="3 11">Belongs to the NadD family.</text>
</comment>
<protein>
    <recommendedName>
        <fullName evidence="11">Probable nicotinate-nucleotide adenylyltransferase</fullName>
        <ecNumber evidence="11">2.7.7.18</ecNumber>
    </recommendedName>
    <alternativeName>
        <fullName evidence="11">Deamido-NAD(+) diphosphorylase</fullName>
    </alternativeName>
    <alternativeName>
        <fullName evidence="11">Deamido-NAD(+) pyrophosphorylase</fullName>
    </alternativeName>
    <alternativeName>
        <fullName evidence="11">Nicotinate mononucleotide adenylyltransferase</fullName>
        <shortName evidence="11">NaMN adenylyltransferase</shortName>
    </alternativeName>
</protein>
<dbReference type="RefSeq" id="WP_091510551.1">
    <property type="nucleotide sequence ID" value="NZ_FOLE01000004.1"/>
</dbReference>
<dbReference type="GO" id="GO:0004515">
    <property type="term" value="F:nicotinate-nucleotide adenylyltransferase activity"/>
    <property type="evidence" value="ECO:0007669"/>
    <property type="project" value="UniProtKB-UniRule"/>
</dbReference>
<evidence type="ECO:0000256" key="5">
    <source>
        <dbReference type="ARBA" id="ARBA00022679"/>
    </source>
</evidence>
<dbReference type="Gene3D" id="3.40.50.620">
    <property type="entry name" value="HUPs"/>
    <property type="match status" value="1"/>
</dbReference>
<gene>
    <name evidence="11" type="primary">nadD</name>
    <name evidence="13" type="ORF">SAMN05421780_10474</name>
</gene>
<evidence type="ECO:0000256" key="4">
    <source>
        <dbReference type="ARBA" id="ARBA00022642"/>
    </source>
</evidence>
<evidence type="ECO:0000256" key="10">
    <source>
        <dbReference type="ARBA" id="ARBA00048721"/>
    </source>
</evidence>
<evidence type="ECO:0000256" key="8">
    <source>
        <dbReference type="ARBA" id="ARBA00022840"/>
    </source>
</evidence>
<evidence type="ECO:0000259" key="12">
    <source>
        <dbReference type="Pfam" id="PF01467"/>
    </source>
</evidence>
<keyword evidence="8 11" id="KW-0067">ATP-binding</keyword>
<dbReference type="PANTHER" id="PTHR39321">
    <property type="entry name" value="NICOTINATE-NUCLEOTIDE ADENYLYLTRANSFERASE-RELATED"/>
    <property type="match status" value="1"/>
</dbReference>
<dbReference type="HAMAP" id="MF_00244">
    <property type="entry name" value="NaMN_adenylyltr"/>
    <property type="match status" value="1"/>
</dbReference>
<name>A0A1I1HZF5_9BACT</name>
<dbReference type="SUPFAM" id="SSF52374">
    <property type="entry name" value="Nucleotidylyl transferase"/>
    <property type="match status" value="1"/>
</dbReference>
<dbReference type="CDD" id="cd02165">
    <property type="entry name" value="NMNAT"/>
    <property type="match status" value="1"/>
</dbReference>
<dbReference type="NCBIfam" id="TIGR00125">
    <property type="entry name" value="cyt_tran_rel"/>
    <property type="match status" value="1"/>
</dbReference>
<dbReference type="Proteomes" id="UP000199514">
    <property type="component" value="Unassembled WGS sequence"/>
</dbReference>
<sequence>MKIGLFFGSFNPIHIGHLIVANTMVETTDLDRVWFIVSPQNPFKKQKDLLHEFDRLDMVEKAIFDNANFSVSDVEFAMTRPSYTIDTLLLLRQKYPKHDFVLIIGGDNLADFPKWKNAQQILDEFGLYVYPRPQSKPSDLQMHERVRMVEAPLLDISATFIRKCLRLGASVRYLVPQEVEHYLLQKKFYL</sequence>
<comment type="catalytic activity">
    <reaction evidence="10 11">
        <text>nicotinate beta-D-ribonucleotide + ATP + H(+) = deamido-NAD(+) + diphosphate</text>
        <dbReference type="Rhea" id="RHEA:22860"/>
        <dbReference type="ChEBI" id="CHEBI:15378"/>
        <dbReference type="ChEBI" id="CHEBI:30616"/>
        <dbReference type="ChEBI" id="CHEBI:33019"/>
        <dbReference type="ChEBI" id="CHEBI:57502"/>
        <dbReference type="ChEBI" id="CHEBI:58437"/>
        <dbReference type="EC" id="2.7.7.18"/>
    </reaction>
</comment>
<dbReference type="NCBIfam" id="TIGR00482">
    <property type="entry name" value="nicotinate (nicotinamide) nucleotide adenylyltransferase"/>
    <property type="match status" value="1"/>
</dbReference>
<organism evidence="13 14">
    <name type="scientific">Flexibacter flexilis DSM 6793</name>
    <dbReference type="NCBI Taxonomy" id="927664"/>
    <lineage>
        <taxon>Bacteria</taxon>
        <taxon>Pseudomonadati</taxon>
        <taxon>Bacteroidota</taxon>
        <taxon>Cytophagia</taxon>
        <taxon>Cytophagales</taxon>
        <taxon>Flexibacteraceae</taxon>
        <taxon>Flexibacter</taxon>
    </lineage>
</organism>
<keyword evidence="6 11" id="KW-0548">Nucleotidyltransferase</keyword>
<dbReference type="UniPathway" id="UPA00253">
    <property type="reaction ID" value="UER00332"/>
</dbReference>
<dbReference type="InterPro" id="IPR005248">
    <property type="entry name" value="NadD/NMNAT"/>
</dbReference>
<keyword evidence="14" id="KW-1185">Reference proteome</keyword>
<dbReference type="InterPro" id="IPR014729">
    <property type="entry name" value="Rossmann-like_a/b/a_fold"/>
</dbReference>
<dbReference type="EMBL" id="FOLE01000004">
    <property type="protein sequence ID" value="SFC26843.1"/>
    <property type="molecule type" value="Genomic_DNA"/>
</dbReference>
<evidence type="ECO:0000256" key="2">
    <source>
        <dbReference type="ARBA" id="ARBA00005019"/>
    </source>
</evidence>
<dbReference type="AlphaFoldDB" id="A0A1I1HZF5"/>
<feature type="domain" description="Cytidyltransferase-like" evidence="12">
    <location>
        <begin position="5"/>
        <end position="163"/>
    </location>
</feature>
<keyword evidence="4 11" id="KW-0662">Pyridine nucleotide biosynthesis</keyword>
<evidence type="ECO:0000313" key="13">
    <source>
        <dbReference type="EMBL" id="SFC26843.1"/>
    </source>
</evidence>
<keyword evidence="9 11" id="KW-0520">NAD</keyword>
<evidence type="ECO:0000256" key="1">
    <source>
        <dbReference type="ARBA" id="ARBA00002324"/>
    </source>
</evidence>
<dbReference type="GO" id="GO:0005524">
    <property type="term" value="F:ATP binding"/>
    <property type="evidence" value="ECO:0007669"/>
    <property type="project" value="UniProtKB-KW"/>
</dbReference>